<dbReference type="InterPro" id="IPR020422">
    <property type="entry name" value="TYR_PHOSPHATASE_DUAL_dom"/>
</dbReference>
<dbReference type="EC" id="3.1.3.48" evidence="2"/>
<dbReference type="InterPro" id="IPR029021">
    <property type="entry name" value="Prot-tyrosine_phosphatase-like"/>
</dbReference>
<proteinExistence type="inferred from homology"/>
<dbReference type="EMBL" id="LDAU01000163">
    <property type="protein sequence ID" value="KRX01834.1"/>
    <property type="molecule type" value="Genomic_DNA"/>
</dbReference>
<evidence type="ECO:0000313" key="8">
    <source>
        <dbReference type="EMBL" id="KRX01834.1"/>
    </source>
</evidence>
<feature type="region of interest" description="Disordered" evidence="5">
    <location>
        <begin position="242"/>
        <end position="262"/>
    </location>
</feature>
<feature type="domain" description="Tyrosine specific protein phosphatases" evidence="7">
    <location>
        <begin position="94"/>
        <end position="160"/>
    </location>
</feature>
<accession>A0A0V0QIB5</accession>
<dbReference type="GO" id="GO:0017017">
    <property type="term" value="F:MAP kinase tyrosine/serine/threonine phosphatase activity"/>
    <property type="evidence" value="ECO:0007669"/>
    <property type="project" value="TreeGrafter"/>
</dbReference>
<dbReference type="SUPFAM" id="SSF52799">
    <property type="entry name" value="(Phosphotyrosine protein) phosphatases II"/>
    <property type="match status" value="1"/>
</dbReference>
<dbReference type="Gene3D" id="3.90.190.10">
    <property type="entry name" value="Protein tyrosine phosphatase superfamily"/>
    <property type="match status" value="1"/>
</dbReference>
<keyword evidence="4" id="KW-0904">Protein phosphatase</keyword>
<evidence type="ECO:0000256" key="3">
    <source>
        <dbReference type="ARBA" id="ARBA00022801"/>
    </source>
</evidence>
<feature type="domain" description="Tyrosine-protein phosphatase" evidence="6">
    <location>
        <begin position="35"/>
        <end position="180"/>
    </location>
</feature>
<dbReference type="PANTHER" id="PTHR10159">
    <property type="entry name" value="DUAL SPECIFICITY PROTEIN PHOSPHATASE"/>
    <property type="match status" value="1"/>
</dbReference>
<feature type="compositionally biased region" description="Low complexity" evidence="5">
    <location>
        <begin position="248"/>
        <end position="257"/>
    </location>
</feature>
<dbReference type="GO" id="GO:0043409">
    <property type="term" value="P:negative regulation of MAPK cascade"/>
    <property type="evidence" value="ECO:0007669"/>
    <property type="project" value="TreeGrafter"/>
</dbReference>
<dbReference type="Pfam" id="PF00782">
    <property type="entry name" value="DSPc"/>
    <property type="match status" value="1"/>
</dbReference>
<keyword evidence="3" id="KW-0378">Hydrolase</keyword>
<dbReference type="InParanoid" id="A0A0V0QIB5"/>
<dbReference type="InterPro" id="IPR000387">
    <property type="entry name" value="Tyr_Pase_dom"/>
</dbReference>
<dbReference type="PROSITE" id="PS50056">
    <property type="entry name" value="TYR_PHOSPHATASE_2"/>
    <property type="match status" value="1"/>
</dbReference>
<dbReference type="InterPro" id="IPR016130">
    <property type="entry name" value="Tyr_Pase_AS"/>
</dbReference>
<dbReference type="CDD" id="cd14498">
    <property type="entry name" value="DSP"/>
    <property type="match status" value="1"/>
</dbReference>
<dbReference type="PROSITE" id="PS00383">
    <property type="entry name" value="TYR_PHOSPHATASE_1"/>
    <property type="match status" value="1"/>
</dbReference>
<dbReference type="OrthoDB" id="10252009at2759"/>
<organism evidence="8 9">
    <name type="scientific">Pseudocohnilembus persalinus</name>
    <name type="common">Ciliate</name>
    <dbReference type="NCBI Taxonomy" id="266149"/>
    <lineage>
        <taxon>Eukaryota</taxon>
        <taxon>Sar</taxon>
        <taxon>Alveolata</taxon>
        <taxon>Ciliophora</taxon>
        <taxon>Intramacronucleata</taxon>
        <taxon>Oligohymenophorea</taxon>
        <taxon>Scuticociliatia</taxon>
        <taxon>Philasterida</taxon>
        <taxon>Pseudocohnilembidae</taxon>
        <taxon>Pseudocohnilembus</taxon>
    </lineage>
</organism>
<dbReference type="InterPro" id="IPR000340">
    <property type="entry name" value="Dual-sp_phosphatase_cat-dom"/>
</dbReference>
<feature type="region of interest" description="Disordered" evidence="5">
    <location>
        <begin position="149"/>
        <end position="170"/>
    </location>
</feature>
<evidence type="ECO:0000259" key="6">
    <source>
        <dbReference type="PROSITE" id="PS50054"/>
    </source>
</evidence>
<evidence type="ECO:0000313" key="9">
    <source>
        <dbReference type="Proteomes" id="UP000054937"/>
    </source>
</evidence>
<reference evidence="8 9" key="1">
    <citation type="journal article" date="2015" name="Sci. Rep.">
        <title>Genome of the facultative scuticociliatosis pathogen Pseudocohnilembus persalinus provides insight into its virulence through horizontal gene transfer.</title>
        <authorList>
            <person name="Xiong J."/>
            <person name="Wang G."/>
            <person name="Cheng J."/>
            <person name="Tian M."/>
            <person name="Pan X."/>
            <person name="Warren A."/>
            <person name="Jiang C."/>
            <person name="Yuan D."/>
            <person name="Miao W."/>
        </authorList>
    </citation>
    <scope>NUCLEOTIDE SEQUENCE [LARGE SCALE GENOMIC DNA]</scope>
    <source>
        <strain evidence="8">36N120E</strain>
    </source>
</reference>
<dbReference type="PANTHER" id="PTHR10159:SF511">
    <property type="entry name" value="DUAL SPECIFICITY PROTEIN PHOSPHATASE 1"/>
    <property type="match status" value="1"/>
</dbReference>
<dbReference type="Proteomes" id="UP000054937">
    <property type="component" value="Unassembled WGS sequence"/>
</dbReference>
<dbReference type="OMA" id="ICYLMKY"/>
<keyword evidence="9" id="KW-1185">Reference proteome</keyword>
<dbReference type="GO" id="GO:0005737">
    <property type="term" value="C:cytoplasm"/>
    <property type="evidence" value="ECO:0007669"/>
    <property type="project" value="TreeGrafter"/>
</dbReference>
<gene>
    <name evidence="8" type="ORF">PPERSA_00544</name>
</gene>
<name>A0A0V0QIB5_PSEPJ</name>
<dbReference type="GO" id="GO:0033550">
    <property type="term" value="F:MAP kinase tyrosine phosphatase activity"/>
    <property type="evidence" value="ECO:0007669"/>
    <property type="project" value="TreeGrafter"/>
</dbReference>
<sequence>MKLKMNLPKNLGFSSQGAIMGFLMLEPMHQILPPNKQTQKGALYLGNLYAAQNTDLLKKHNINTVLTLGDFELEYNPHDMIHHKVIKVNDSEQQNLIQHFDEIADFLHQKLKDSNALVHCFAGVSRSSTSVICYLMKYKKYSYHEQKQHNQQISRINHQKQQDGQGQKLPVDFGTEIHPQQSFSHHGKALHKPQIKNKLLKKINQEKEHQTISDPNYINFNTKNQLAHQQNMRNLQNQAKIITHQKKQQQQQQQQQQNHKKHNTNVNFSNITAQKLQNLGLGLKKPNFNQQNPQKLPNIGDFSYQTSVQSQLKGSKYLKQ</sequence>
<comment type="similarity">
    <text evidence="1">Belongs to the protein-tyrosine phosphatase family. Non-receptor class dual specificity subfamily.</text>
</comment>
<evidence type="ECO:0000256" key="4">
    <source>
        <dbReference type="ARBA" id="ARBA00022912"/>
    </source>
</evidence>
<dbReference type="AlphaFoldDB" id="A0A0V0QIB5"/>
<evidence type="ECO:0000259" key="7">
    <source>
        <dbReference type="PROSITE" id="PS50056"/>
    </source>
</evidence>
<protein>
    <recommendedName>
        <fullName evidence="2">protein-tyrosine-phosphatase</fullName>
        <ecNumber evidence="2">3.1.3.48</ecNumber>
    </recommendedName>
</protein>
<dbReference type="PROSITE" id="PS50054">
    <property type="entry name" value="TYR_PHOSPHATASE_DUAL"/>
    <property type="match status" value="1"/>
</dbReference>
<evidence type="ECO:0000256" key="2">
    <source>
        <dbReference type="ARBA" id="ARBA00013064"/>
    </source>
</evidence>
<dbReference type="SMART" id="SM00195">
    <property type="entry name" value="DSPc"/>
    <property type="match status" value="1"/>
</dbReference>
<evidence type="ECO:0000256" key="1">
    <source>
        <dbReference type="ARBA" id="ARBA00008601"/>
    </source>
</evidence>
<evidence type="ECO:0000256" key="5">
    <source>
        <dbReference type="SAM" id="MobiDB-lite"/>
    </source>
</evidence>
<comment type="caution">
    <text evidence="8">The sequence shown here is derived from an EMBL/GenBank/DDBJ whole genome shotgun (WGS) entry which is preliminary data.</text>
</comment>
<dbReference type="GO" id="GO:0008330">
    <property type="term" value="F:protein tyrosine/threonine phosphatase activity"/>
    <property type="evidence" value="ECO:0007669"/>
    <property type="project" value="TreeGrafter"/>
</dbReference>